<keyword evidence="2" id="KW-1185">Reference proteome</keyword>
<dbReference type="RefSeq" id="WP_131909713.1">
    <property type="nucleotide sequence ID" value="NZ_SMFM01000004.1"/>
</dbReference>
<reference evidence="1 2" key="1">
    <citation type="submission" date="2019-03" db="EMBL/GenBank/DDBJ databases">
        <title>Flavobacterium AT-3-2 sp. nov., isolated from arctic soil.</title>
        <authorList>
            <person name="Chaudhary D.K."/>
        </authorList>
    </citation>
    <scope>NUCLEOTIDE SEQUENCE [LARGE SCALE GENOMIC DNA]</scope>
    <source>
        <strain evidence="1 2">AT-3-2</strain>
    </source>
</reference>
<comment type="caution">
    <text evidence="1">The sequence shown here is derived from an EMBL/GenBank/DDBJ whole genome shotgun (WGS) entry which is preliminary data.</text>
</comment>
<sequence>MRFLVIEQDLRVWGTSQGIISRSFLAKLRRSYPLSIIDVVYLKQGESEDRLDLLPVNSIKAFVLDLKIPFYTKWVNKFYWRIFHVSLTRNYIHKIFGSYIAKIDYRQYDHIFIRSAGLDCETILGAKDLPILKKSIITFNEPYPLFWCTGSTSKLTNLEIFKVKEMFEVVSQAKSCMATEILSEDLQYLYGSRKKFYSLPHQYDASVFDLSNVENVFKKKSKIMISYHGAIQFGRNVEILLDAYQELLENNLLYSENTEFVLRLKGIDKNKLVAKYLKCTNIKILNFASFTDSCNEQMHEADINIILENGPLYCNVLVGKAPFLAATQKPILSISPERSEMRRIITDPKYIANCNDKEEIKQKLEFLIVSRMSSNEAANPFGDYFSDENFKEMLDKVLFGTSYKTLVTSQQLE</sequence>
<dbReference type="Proteomes" id="UP000295278">
    <property type="component" value="Unassembled WGS sequence"/>
</dbReference>
<evidence type="ECO:0008006" key="3">
    <source>
        <dbReference type="Google" id="ProtNLM"/>
    </source>
</evidence>
<accession>A0A4R5ATA5</accession>
<dbReference type="OrthoDB" id="1308937at2"/>
<protein>
    <recommendedName>
        <fullName evidence="3">Glycosyltransferase family 1 protein</fullName>
    </recommendedName>
</protein>
<dbReference type="AlphaFoldDB" id="A0A4R5ATA5"/>
<proteinExistence type="predicted"/>
<dbReference type="EMBL" id="SMFM01000004">
    <property type="protein sequence ID" value="TDD75963.1"/>
    <property type="molecule type" value="Genomic_DNA"/>
</dbReference>
<evidence type="ECO:0000313" key="2">
    <source>
        <dbReference type="Proteomes" id="UP000295278"/>
    </source>
</evidence>
<gene>
    <name evidence="1" type="ORF">E0F89_10400</name>
</gene>
<organism evidence="1 2">
    <name type="scientific">Flavobacterium caseinilyticum</name>
    <dbReference type="NCBI Taxonomy" id="2541732"/>
    <lineage>
        <taxon>Bacteria</taxon>
        <taxon>Pseudomonadati</taxon>
        <taxon>Bacteroidota</taxon>
        <taxon>Flavobacteriia</taxon>
        <taxon>Flavobacteriales</taxon>
        <taxon>Flavobacteriaceae</taxon>
        <taxon>Flavobacterium</taxon>
    </lineage>
</organism>
<dbReference type="SUPFAM" id="SSF53756">
    <property type="entry name" value="UDP-Glycosyltransferase/glycogen phosphorylase"/>
    <property type="match status" value="1"/>
</dbReference>
<evidence type="ECO:0000313" key="1">
    <source>
        <dbReference type="EMBL" id="TDD75963.1"/>
    </source>
</evidence>
<name>A0A4R5ATA5_9FLAO</name>